<dbReference type="PROSITE" id="PS00028">
    <property type="entry name" value="ZINC_FINGER_C2H2_1"/>
    <property type="match status" value="7"/>
</dbReference>
<feature type="domain" description="C2H2-type" evidence="10">
    <location>
        <begin position="852"/>
        <end position="879"/>
    </location>
</feature>
<feature type="compositionally biased region" description="Basic and acidic residues" evidence="9">
    <location>
        <begin position="81"/>
        <end position="95"/>
    </location>
</feature>
<gene>
    <name evidence="11" type="ORF">CEUTPL_LOCUS8866</name>
</gene>
<dbReference type="GO" id="GO:0006357">
    <property type="term" value="P:regulation of transcription by RNA polymerase II"/>
    <property type="evidence" value="ECO:0007669"/>
    <property type="project" value="TreeGrafter"/>
</dbReference>
<dbReference type="InterPro" id="IPR036236">
    <property type="entry name" value="Znf_C2H2_sf"/>
</dbReference>
<evidence type="ECO:0000256" key="9">
    <source>
        <dbReference type="SAM" id="MobiDB-lite"/>
    </source>
</evidence>
<feature type="domain" description="C2H2-type" evidence="10">
    <location>
        <begin position="795"/>
        <end position="823"/>
    </location>
</feature>
<feature type="region of interest" description="Disordered" evidence="9">
    <location>
        <begin position="381"/>
        <end position="415"/>
    </location>
</feature>
<dbReference type="InterPro" id="IPR050589">
    <property type="entry name" value="Ikaros_C2H2-ZF"/>
</dbReference>
<feature type="region of interest" description="Disordered" evidence="9">
    <location>
        <begin position="74"/>
        <end position="161"/>
    </location>
</feature>
<feature type="domain" description="C2H2-type" evidence="10">
    <location>
        <begin position="824"/>
        <end position="851"/>
    </location>
</feature>
<dbReference type="InterPro" id="IPR013087">
    <property type="entry name" value="Znf_C2H2_type"/>
</dbReference>
<feature type="region of interest" description="Disordered" evidence="9">
    <location>
        <begin position="189"/>
        <end position="224"/>
    </location>
</feature>
<keyword evidence="3" id="KW-0677">Repeat</keyword>
<dbReference type="EMBL" id="OU892280">
    <property type="protein sequence ID" value="CAG9768321.1"/>
    <property type="molecule type" value="Genomic_DNA"/>
</dbReference>
<evidence type="ECO:0000256" key="8">
    <source>
        <dbReference type="PROSITE-ProRule" id="PRU00042"/>
    </source>
</evidence>
<dbReference type="SMART" id="SM00355">
    <property type="entry name" value="ZnF_C2H2"/>
    <property type="match status" value="7"/>
</dbReference>
<dbReference type="FunFam" id="3.30.160.60:FF:002343">
    <property type="entry name" value="Zinc finger protein 33A"/>
    <property type="match status" value="1"/>
</dbReference>
<reference evidence="11" key="1">
    <citation type="submission" date="2022-01" db="EMBL/GenBank/DDBJ databases">
        <authorList>
            <person name="King R."/>
        </authorList>
    </citation>
    <scope>NUCLEOTIDE SEQUENCE</scope>
</reference>
<dbReference type="FunFam" id="3.30.160.60:FF:000100">
    <property type="entry name" value="Zinc finger 45-like"/>
    <property type="match status" value="1"/>
</dbReference>
<dbReference type="InterPro" id="IPR022755">
    <property type="entry name" value="Znf_C2H2_jaz"/>
</dbReference>
<evidence type="ECO:0000313" key="12">
    <source>
        <dbReference type="Proteomes" id="UP001152799"/>
    </source>
</evidence>
<evidence type="ECO:0000313" key="11">
    <source>
        <dbReference type="EMBL" id="CAG9768321.1"/>
    </source>
</evidence>
<evidence type="ECO:0000256" key="4">
    <source>
        <dbReference type="ARBA" id="ARBA00022771"/>
    </source>
</evidence>
<dbReference type="PANTHER" id="PTHR24404">
    <property type="entry name" value="ZINC FINGER PROTEIN"/>
    <property type="match status" value="1"/>
</dbReference>
<feature type="compositionally biased region" description="Pro residues" evidence="9">
    <location>
        <begin position="203"/>
        <end position="221"/>
    </location>
</feature>
<dbReference type="PANTHER" id="PTHR24404:SF106">
    <property type="entry name" value="C2H2-TYPE DOMAIN-CONTAINING PROTEIN"/>
    <property type="match status" value="1"/>
</dbReference>
<evidence type="ECO:0000259" key="10">
    <source>
        <dbReference type="PROSITE" id="PS50157"/>
    </source>
</evidence>
<keyword evidence="7" id="KW-0539">Nucleus</keyword>
<sequence length="914" mass="102408">MASTSGIQQTYQQQQQFKCKECGLALNSAESLEVHRQYHEGNLMQQWAVKAQQGGEEKNNNMTKQGPVIKREFISNNSDSSDIHSKKSPDYHRNTPEAIYGHPPTPQSYQSASSPYQNNENNSAFSPNYQNFPIIKSEGNSPASSYQFSNFPDSQQQQQQQQFFPLDPNNYQQQDLHSTNKTIQLNNFRYQPYGRPPAQYYEPPKPSVSPAYPPQPTPSPSPKQCDKCGYVCESAAQLIEHNNLTHNGQQFNQSNHFNFIEHPQIKEEDTSQSEILDLDSHKVVHPDWADTKEGIKRVTNGDPTSIQHSVSAMLNTWPAHAQPANAMFQNDHHLYMNETMHSHQIDNQNFMNNSVSSSQSTPDLTQQQYRPFEHLPAATSSVITSTQAPQQPTVAPPPERTGNGKGPNWKSNEARRPKTYNCTACNKWFTSSGHLKRHYNTTLHKNAVKSSGQPDPATMPISAHHHPARDAATTKEDRNNSNSPQNDSKNEDSNSHYDNRLGTMPGLLQHPPNGPYDRQTMHHTPPMMQNPVGFSSLSNGSPPNGEAGLSPPDSRGLLSITPATNHHSFNMIQQSHHMMPMEAATHHHQFQMYPNGSAPHVTQATDITTSNLNIIGEHQQINYVVQQQPDNQPLPSFSQITGNRFGGGYANVGGLGLVTTPDSMTAYFAADGSFELLNDATRALVIKQEDVSDYKLTVLNSTDEGLIITEQQPQMQQQQFSPTTSNNNNDATFVNTDDTITYISQEAPQPVRGQLTIATTEEEGKENYEAGINNAVGSPSISSTSQSLEEDLSKTKCFDCDKVFNRPCYLTQHNKTCHNGDKPYKCSRCGKRFSDEETFNEHTSKHAGDKPHKCDMCPKMFNHKTDLRRHLCCHTGRKPYACDICGKGFIRKDHMVKHKDTHTRKKEKLSAMRS</sequence>
<feature type="compositionally biased region" description="Polar residues" evidence="9">
    <location>
        <begin position="138"/>
        <end position="154"/>
    </location>
</feature>
<evidence type="ECO:0000256" key="5">
    <source>
        <dbReference type="ARBA" id="ARBA00022833"/>
    </source>
</evidence>
<evidence type="ECO:0000256" key="1">
    <source>
        <dbReference type="ARBA" id="ARBA00004123"/>
    </source>
</evidence>
<keyword evidence="4 8" id="KW-0863">Zinc-finger</keyword>
<dbReference type="GO" id="GO:0005634">
    <property type="term" value="C:nucleus"/>
    <property type="evidence" value="ECO:0007669"/>
    <property type="project" value="UniProtKB-SubCell"/>
</dbReference>
<feature type="compositionally biased region" description="Polar residues" evidence="9">
    <location>
        <begin position="532"/>
        <end position="542"/>
    </location>
</feature>
<dbReference type="FunFam" id="3.30.160.60:FF:000446">
    <property type="entry name" value="Zinc finger protein"/>
    <property type="match status" value="2"/>
</dbReference>
<dbReference type="GO" id="GO:0000978">
    <property type="term" value="F:RNA polymerase II cis-regulatory region sequence-specific DNA binding"/>
    <property type="evidence" value="ECO:0007669"/>
    <property type="project" value="TreeGrafter"/>
</dbReference>
<feature type="compositionally biased region" description="Low complexity" evidence="9">
    <location>
        <begin position="107"/>
        <end position="117"/>
    </location>
</feature>
<keyword evidence="6" id="KW-0238">DNA-binding</keyword>
<protein>
    <recommendedName>
        <fullName evidence="10">C2H2-type domain-containing protein</fullName>
    </recommendedName>
</protein>
<feature type="domain" description="C2H2-type" evidence="10">
    <location>
        <begin position="17"/>
        <end position="44"/>
    </location>
</feature>
<dbReference type="Pfam" id="PF00096">
    <property type="entry name" value="zf-C2H2"/>
    <property type="match status" value="3"/>
</dbReference>
<evidence type="ECO:0000256" key="6">
    <source>
        <dbReference type="ARBA" id="ARBA00023125"/>
    </source>
</evidence>
<feature type="domain" description="C2H2-type" evidence="10">
    <location>
        <begin position="420"/>
        <end position="449"/>
    </location>
</feature>
<evidence type="ECO:0000256" key="2">
    <source>
        <dbReference type="ARBA" id="ARBA00022723"/>
    </source>
</evidence>
<name>A0A9N9MNI6_9CUCU</name>
<feature type="compositionally biased region" description="Basic and acidic residues" evidence="9">
    <location>
        <begin position="468"/>
        <end position="479"/>
    </location>
</feature>
<evidence type="ECO:0000256" key="3">
    <source>
        <dbReference type="ARBA" id="ARBA00022737"/>
    </source>
</evidence>
<dbReference type="OrthoDB" id="8117402at2759"/>
<accession>A0A9N9MNI6</accession>
<dbReference type="Gene3D" id="3.30.160.60">
    <property type="entry name" value="Classic Zinc Finger"/>
    <property type="match status" value="6"/>
</dbReference>
<feature type="compositionally biased region" description="Polar residues" evidence="9">
    <location>
        <begin position="118"/>
        <end position="131"/>
    </location>
</feature>
<keyword evidence="2" id="KW-0479">Metal-binding</keyword>
<dbReference type="AlphaFoldDB" id="A0A9N9MNI6"/>
<dbReference type="GO" id="GO:0003700">
    <property type="term" value="F:DNA-binding transcription factor activity"/>
    <property type="evidence" value="ECO:0007669"/>
    <property type="project" value="TreeGrafter"/>
</dbReference>
<dbReference type="Proteomes" id="UP001152799">
    <property type="component" value="Chromosome 4"/>
</dbReference>
<dbReference type="Pfam" id="PF12171">
    <property type="entry name" value="zf-C2H2_jaz"/>
    <property type="match status" value="1"/>
</dbReference>
<dbReference type="GO" id="GO:0008270">
    <property type="term" value="F:zinc ion binding"/>
    <property type="evidence" value="ECO:0007669"/>
    <property type="project" value="UniProtKB-KW"/>
</dbReference>
<feature type="region of interest" description="Disordered" evidence="9">
    <location>
        <begin position="446"/>
        <end position="561"/>
    </location>
</feature>
<feature type="domain" description="C2H2-type" evidence="10">
    <location>
        <begin position="880"/>
        <end position="907"/>
    </location>
</feature>
<feature type="compositionally biased region" description="Basic and acidic residues" evidence="9">
    <location>
        <begin position="488"/>
        <end position="499"/>
    </location>
</feature>
<dbReference type="SUPFAM" id="SSF57667">
    <property type="entry name" value="beta-beta-alpha zinc fingers"/>
    <property type="match status" value="3"/>
</dbReference>
<evidence type="ECO:0000256" key="7">
    <source>
        <dbReference type="ARBA" id="ARBA00023242"/>
    </source>
</evidence>
<organism evidence="11 12">
    <name type="scientific">Ceutorhynchus assimilis</name>
    <name type="common">cabbage seed weevil</name>
    <dbReference type="NCBI Taxonomy" id="467358"/>
    <lineage>
        <taxon>Eukaryota</taxon>
        <taxon>Metazoa</taxon>
        <taxon>Ecdysozoa</taxon>
        <taxon>Arthropoda</taxon>
        <taxon>Hexapoda</taxon>
        <taxon>Insecta</taxon>
        <taxon>Pterygota</taxon>
        <taxon>Neoptera</taxon>
        <taxon>Endopterygota</taxon>
        <taxon>Coleoptera</taxon>
        <taxon>Polyphaga</taxon>
        <taxon>Cucujiformia</taxon>
        <taxon>Curculionidae</taxon>
        <taxon>Ceutorhynchinae</taxon>
        <taxon>Ceutorhynchus</taxon>
    </lineage>
</organism>
<keyword evidence="12" id="KW-1185">Reference proteome</keyword>
<comment type="subcellular location">
    <subcellularLocation>
        <location evidence="1">Nucleus</location>
    </subcellularLocation>
</comment>
<proteinExistence type="predicted"/>
<feature type="domain" description="C2H2-type" evidence="10">
    <location>
        <begin position="223"/>
        <end position="251"/>
    </location>
</feature>
<dbReference type="PROSITE" id="PS50157">
    <property type="entry name" value="ZINC_FINGER_C2H2_2"/>
    <property type="match status" value="7"/>
</dbReference>
<keyword evidence="5" id="KW-0862">Zinc</keyword>